<feature type="region of interest" description="Disordered" evidence="1">
    <location>
        <begin position="102"/>
        <end position="123"/>
    </location>
</feature>
<organism evidence="2">
    <name type="scientific">uncultured Gemmatimonadota bacterium</name>
    <dbReference type="NCBI Taxonomy" id="203437"/>
    <lineage>
        <taxon>Bacteria</taxon>
        <taxon>Pseudomonadati</taxon>
        <taxon>Gemmatimonadota</taxon>
        <taxon>environmental samples</taxon>
    </lineage>
</organism>
<accession>A0A6J4MW55</accession>
<dbReference type="AlphaFoldDB" id="A0A6J4MW55"/>
<evidence type="ECO:0000313" key="2">
    <source>
        <dbReference type="EMBL" id="CAA9368238.1"/>
    </source>
</evidence>
<proteinExistence type="predicted"/>
<gene>
    <name evidence="2" type="ORF">AVDCRST_MAG89-4312</name>
</gene>
<feature type="non-terminal residue" evidence="2">
    <location>
        <position position="152"/>
    </location>
</feature>
<reference evidence="2" key="1">
    <citation type="submission" date="2020-02" db="EMBL/GenBank/DDBJ databases">
        <authorList>
            <person name="Meier V. D."/>
        </authorList>
    </citation>
    <scope>NUCLEOTIDE SEQUENCE</scope>
    <source>
        <strain evidence="2">AVDCRST_MAG89</strain>
    </source>
</reference>
<name>A0A6J4MW55_9BACT</name>
<dbReference type="EMBL" id="CADCTV010000901">
    <property type="protein sequence ID" value="CAA9368238.1"/>
    <property type="molecule type" value="Genomic_DNA"/>
</dbReference>
<evidence type="ECO:0000256" key="1">
    <source>
        <dbReference type="SAM" id="MobiDB-lite"/>
    </source>
</evidence>
<feature type="non-terminal residue" evidence="2">
    <location>
        <position position="1"/>
    </location>
</feature>
<feature type="region of interest" description="Disordered" evidence="1">
    <location>
        <begin position="1"/>
        <end position="69"/>
    </location>
</feature>
<feature type="compositionally biased region" description="Basic and acidic residues" evidence="1">
    <location>
        <begin position="19"/>
        <end position="41"/>
    </location>
</feature>
<protein>
    <submittedName>
        <fullName evidence="2">Uncharacterized protein</fullName>
    </submittedName>
</protein>
<feature type="compositionally biased region" description="Basic and acidic residues" evidence="1">
    <location>
        <begin position="48"/>
        <end position="69"/>
    </location>
</feature>
<sequence length="152" mass="16258">DRGSSQGDLLQRLPAPKGRPPDRRPERVVVAREGGRGDRRRGLSAVPRGDDERRLHPGVERQDAGARHQAERVQRAFRDGGGEAVVHAAQGVDVEPPLRAVRGGAAGGAGRAGRHVHAPRPGRATRGLAVLRPGLRILARPRHVESGEGRVL</sequence>